<dbReference type="PANTHER" id="PTHR30055:SF234">
    <property type="entry name" value="HTH-TYPE TRANSCRIPTIONAL REGULATOR BETI"/>
    <property type="match status" value="1"/>
</dbReference>
<evidence type="ECO:0000313" key="7">
    <source>
        <dbReference type="Proteomes" id="UP000325161"/>
    </source>
</evidence>
<protein>
    <submittedName>
        <fullName evidence="6">TetR/AcrR family transcriptional regulator</fullName>
    </submittedName>
</protein>
<dbReference type="GO" id="GO:0000976">
    <property type="term" value="F:transcription cis-regulatory region binding"/>
    <property type="evidence" value="ECO:0007669"/>
    <property type="project" value="TreeGrafter"/>
</dbReference>
<keyword evidence="1" id="KW-0805">Transcription regulation</keyword>
<dbReference type="FunFam" id="1.10.10.60:FF:000141">
    <property type="entry name" value="TetR family transcriptional regulator"/>
    <property type="match status" value="1"/>
</dbReference>
<dbReference type="EMBL" id="CP043046">
    <property type="protein sequence ID" value="QEI06375.1"/>
    <property type="molecule type" value="Genomic_DNA"/>
</dbReference>
<evidence type="ECO:0000313" key="6">
    <source>
        <dbReference type="EMBL" id="QEI06375.1"/>
    </source>
</evidence>
<evidence type="ECO:0000256" key="2">
    <source>
        <dbReference type="ARBA" id="ARBA00023125"/>
    </source>
</evidence>
<keyword evidence="7" id="KW-1185">Reference proteome</keyword>
<feature type="DNA-binding region" description="H-T-H motif" evidence="4">
    <location>
        <begin position="29"/>
        <end position="48"/>
    </location>
</feature>
<dbReference type="Proteomes" id="UP000325161">
    <property type="component" value="Chromosome"/>
</dbReference>
<proteinExistence type="predicted"/>
<dbReference type="InterPro" id="IPR001647">
    <property type="entry name" value="HTH_TetR"/>
</dbReference>
<gene>
    <name evidence="6" type="ORF">FXN63_11435</name>
</gene>
<dbReference type="AlphaFoldDB" id="A0A5C0AVY2"/>
<dbReference type="Pfam" id="PF00440">
    <property type="entry name" value="TetR_N"/>
    <property type="match status" value="1"/>
</dbReference>
<keyword evidence="3" id="KW-0804">Transcription</keyword>
<sequence length="201" mass="21849">MMAPNTDRRVLIMESAVGVFLRYGYRKTSMDDLARAAGISRQGLYLHFPSKDELFTQAATWFAQQGLAAMQAALAREDLSLEERLIGAFDALHAQRDGSQMSLEHMNEIVATARQLVGPVLEAFDQTLVDALTQAIQAGGADAPWREAGLTAKALAQHLHAASHGLKHYARTKDEYEAGIRTAVRLILGQPGPTAPIVPTN</sequence>
<keyword evidence="2 4" id="KW-0238">DNA-binding</keyword>
<evidence type="ECO:0000256" key="1">
    <source>
        <dbReference type="ARBA" id="ARBA00023015"/>
    </source>
</evidence>
<dbReference type="PANTHER" id="PTHR30055">
    <property type="entry name" value="HTH-TYPE TRANSCRIPTIONAL REGULATOR RUTR"/>
    <property type="match status" value="1"/>
</dbReference>
<reference evidence="6 7" key="1">
    <citation type="submission" date="2019-08" db="EMBL/GenBank/DDBJ databases">
        <title>Amphibian skin-associated Pigmentiphaga: genome sequence and occurrence across geography and hosts.</title>
        <authorList>
            <person name="Bletz M.C."/>
            <person name="Bunk B."/>
            <person name="Sproeer C."/>
            <person name="Biwer P."/>
            <person name="Reiter S."/>
            <person name="Rabemananjara F.C.E."/>
            <person name="Schulz S."/>
            <person name="Overmann J."/>
            <person name="Vences M."/>
        </authorList>
    </citation>
    <scope>NUCLEOTIDE SEQUENCE [LARGE SCALE GENOMIC DNA]</scope>
    <source>
        <strain evidence="6 7">Mada1488</strain>
    </source>
</reference>
<dbReference type="RefSeq" id="WP_148814921.1">
    <property type="nucleotide sequence ID" value="NZ_CP043046.1"/>
</dbReference>
<accession>A0A5C0AVY2</accession>
<evidence type="ECO:0000256" key="3">
    <source>
        <dbReference type="ARBA" id="ARBA00023163"/>
    </source>
</evidence>
<organism evidence="6 7">
    <name type="scientific">Pigmentiphaga aceris</name>
    <dbReference type="NCBI Taxonomy" id="1940612"/>
    <lineage>
        <taxon>Bacteria</taxon>
        <taxon>Pseudomonadati</taxon>
        <taxon>Pseudomonadota</taxon>
        <taxon>Betaproteobacteria</taxon>
        <taxon>Burkholderiales</taxon>
        <taxon>Alcaligenaceae</taxon>
        <taxon>Pigmentiphaga</taxon>
    </lineage>
</organism>
<dbReference type="OrthoDB" id="8595767at2"/>
<evidence type="ECO:0000256" key="4">
    <source>
        <dbReference type="PROSITE-ProRule" id="PRU00335"/>
    </source>
</evidence>
<dbReference type="PROSITE" id="PS50977">
    <property type="entry name" value="HTH_TETR_2"/>
    <property type="match status" value="1"/>
</dbReference>
<evidence type="ECO:0000259" key="5">
    <source>
        <dbReference type="PROSITE" id="PS50977"/>
    </source>
</evidence>
<name>A0A5C0AVY2_9BURK</name>
<dbReference type="KEGG" id="pacr:FXN63_11435"/>
<feature type="domain" description="HTH tetR-type" evidence="5">
    <location>
        <begin position="6"/>
        <end position="66"/>
    </location>
</feature>
<dbReference type="Gene3D" id="1.10.357.10">
    <property type="entry name" value="Tetracycline Repressor, domain 2"/>
    <property type="match status" value="1"/>
</dbReference>
<dbReference type="InterPro" id="IPR009057">
    <property type="entry name" value="Homeodomain-like_sf"/>
</dbReference>
<dbReference type="SUPFAM" id="SSF46689">
    <property type="entry name" value="Homeodomain-like"/>
    <property type="match status" value="1"/>
</dbReference>
<dbReference type="PRINTS" id="PR00455">
    <property type="entry name" value="HTHTETR"/>
</dbReference>
<dbReference type="InterPro" id="IPR050109">
    <property type="entry name" value="HTH-type_TetR-like_transc_reg"/>
</dbReference>
<dbReference type="GO" id="GO:0003700">
    <property type="term" value="F:DNA-binding transcription factor activity"/>
    <property type="evidence" value="ECO:0007669"/>
    <property type="project" value="TreeGrafter"/>
</dbReference>